<feature type="domain" description="FYVE-type" evidence="6">
    <location>
        <begin position="217"/>
        <end position="303"/>
    </location>
</feature>
<dbReference type="OrthoDB" id="166134at2759"/>
<comment type="caution">
    <text evidence="7">The sequence shown here is derived from an EMBL/GenBank/DDBJ whole genome shotgun (WGS) entry which is preliminary data.</text>
</comment>
<dbReference type="AlphaFoldDB" id="A0A8H8DA05"/>
<keyword evidence="3" id="KW-0862">Zinc</keyword>
<dbReference type="InterPro" id="IPR017455">
    <property type="entry name" value="Znf_FYVE-rel"/>
</dbReference>
<gene>
    <name evidence="7" type="ORF">I9W82_003466</name>
</gene>
<proteinExistence type="predicted"/>
<keyword evidence="1" id="KW-0479">Metal-binding</keyword>
<dbReference type="InterPro" id="IPR052727">
    <property type="entry name" value="Rab4/Rab5_effector"/>
</dbReference>
<dbReference type="GO" id="GO:0032266">
    <property type="term" value="F:phosphatidylinositol-3-phosphate binding"/>
    <property type="evidence" value="ECO:0007669"/>
    <property type="project" value="UniProtKB-ARBA"/>
</dbReference>
<evidence type="ECO:0000259" key="6">
    <source>
        <dbReference type="PROSITE" id="PS50178"/>
    </source>
</evidence>
<dbReference type="Gene3D" id="3.30.40.10">
    <property type="entry name" value="Zinc/RING finger domain, C3HC4 (zinc finger)"/>
    <property type="match status" value="2"/>
</dbReference>
<evidence type="ECO:0000256" key="4">
    <source>
        <dbReference type="PROSITE-ProRule" id="PRU00091"/>
    </source>
</evidence>
<feature type="compositionally biased region" description="Basic and acidic residues" evidence="5">
    <location>
        <begin position="1"/>
        <end position="15"/>
    </location>
</feature>
<keyword evidence="8" id="KW-1185">Reference proteome</keyword>
<dbReference type="Proteomes" id="UP000669133">
    <property type="component" value="Unassembled WGS sequence"/>
</dbReference>
<evidence type="ECO:0000313" key="7">
    <source>
        <dbReference type="EMBL" id="KAG5418748.1"/>
    </source>
</evidence>
<dbReference type="PROSITE" id="PS50178">
    <property type="entry name" value="ZF_FYVE"/>
    <property type="match status" value="2"/>
</dbReference>
<dbReference type="PANTHER" id="PTHR13510">
    <property type="entry name" value="FYVE-FINGER-CONTAINING RAB5 EFFECTOR PROTEIN RABENOSYN-5-RELATED"/>
    <property type="match status" value="1"/>
</dbReference>
<dbReference type="GeneID" id="93652095"/>
<dbReference type="InterPro" id="IPR011011">
    <property type="entry name" value="Znf_FYVE_PHD"/>
</dbReference>
<evidence type="ECO:0000256" key="1">
    <source>
        <dbReference type="ARBA" id="ARBA00022723"/>
    </source>
</evidence>
<evidence type="ECO:0000313" key="8">
    <source>
        <dbReference type="Proteomes" id="UP000669133"/>
    </source>
</evidence>
<evidence type="ECO:0000256" key="5">
    <source>
        <dbReference type="SAM" id="MobiDB-lite"/>
    </source>
</evidence>
<dbReference type="Pfam" id="PF01363">
    <property type="entry name" value="FYVE"/>
    <property type="match status" value="1"/>
</dbReference>
<dbReference type="CDD" id="cd15761">
    <property type="entry name" value="FYVE1_Vac1p_like"/>
    <property type="match status" value="1"/>
</dbReference>
<keyword evidence="2 4" id="KW-0863">Zinc-finger</keyword>
<dbReference type="CDD" id="cd15737">
    <property type="entry name" value="FYVE2_Vac1p_like"/>
    <property type="match status" value="1"/>
</dbReference>
<name>A0A8H8DA05_9ASCO</name>
<dbReference type="SUPFAM" id="SSF140125">
    <property type="entry name" value="Rabenosyn-5 Rab-binding domain-like"/>
    <property type="match status" value="1"/>
</dbReference>
<dbReference type="InterPro" id="IPR013083">
    <property type="entry name" value="Znf_RING/FYVE/PHD"/>
</dbReference>
<dbReference type="InterPro" id="IPR021565">
    <property type="entry name" value="Rbsn_Rab-bd"/>
</dbReference>
<sequence length="504" mass="58714">MSKHSESQSFADDRAQSPSKSGPVTPTKKINKISVSERGFSIGDFTKRDTSPGSPSRNGITRSHWKQSQSQAHLNCKICGKRLNVKNGIVNCRKCGELFCNDHTHYRVKLRNPVGSEKIPQYESSKDGIWCRCCETCFEGSRVTEVYVRDRTRDFSIKRQEQLDLNKLHRTKVQRNFIKLANFMVEKKSAQQKSIFSFFHNIDDEEKGIVGANWAIDNSVTNCTICFTRFNFLIRKHHCRLCGEIVCDDSNGVRRNCSMFVPLAVFVEKLPNLNYSAKFRDEFDLRDDELRFRCCVNCKNALLHDWKRDHDSDDFYYEEIFALYEGMLLQKSVIEKLMPVYEQGTSTEDEAKTGHKLTMSLKDLENSILYFKKKFFHKEGDTLLVRQEYLHYNRMLLNIYQGMATFLHDNLIEYKAISDRNKPQELASPKEENSPPVPRLTKKQIRELREQLMVLNEQKFLVEGQIQQFTKDRKFDELNSLITNKEEISATIAQLEEELGEFGF</sequence>
<organism evidence="7 8">
    <name type="scientific">Candida metapsilosis</name>
    <dbReference type="NCBI Taxonomy" id="273372"/>
    <lineage>
        <taxon>Eukaryota</taxon>
        <taxon>Fungi</taxon>
        <taxon>Dikarya</taxon>
        <taxon>Ascomycota</taxon>
        <taxon>Saccharomycotina</taxon>
        <taxon>Pichiomycetes</taxon>
        <taxon>Debaryomycetaceae</taxon>
        <taxon>Candida/Lodderomyces clade</taxon>
        <taxon>Candida</taxon>
    </lineage>
</organism>
<dbReference type="InterPro" id="IPR036531">
    <property type="entry name" value="Rbsn_Rab-bd_sf"/>
</dbReference>
<dbReference type="SUPFAM" id="SSF57903">
    <property type="entry name" value="FYVE/PHD zinc finger"/>
    <property type="match status" value="2"/>
</dbReference>
<evidence type="ECO:0000256" key="3">
    <source>
        <dbReference type="ARBA" id="ARBA00022833"/>
    </source>
</evidence>
<feature type="region of interest" description="Disordered" evidence="5">
    <location>
        <begin position="1"/>
        <end position="66"/>
    </location>
</feature>
<dbReference type="EMBL" id="JAEOAQ010000004">
    <property type="protein sequence ID" value="KAG5418748.1"/>
    <property type="molecule type" value="Genomic_DNA"/>
</dbReference>
<feature type="domain" description="FYVE-type" evidence="6">
    <location>
        <begin position="76"/>
        <end position="142"/>
    </location>
</feature>
<feature type="compositionally biased region" description="Polar residues" evidence="5">
    <location>
        <begin position="51"/>
        <end position="66"/>
    </location>
</feature>
<dbReference type="RefSeq" id="XP_067547864.1">
    <property type="nucleotide sequence ID" value="XM_067692434.1"/>
</dbReference>
<dbReference type="PANTHER" id="PTHR13510:SF44">
    <property type="entry name" value="RABENOSYN-5"/>
    <property type="match status" value="1"/>
</dbReference>
<reference evidence="7 8" key="1">
    <citation type="submission" date="2020-12" db="EMBL/GenBank/DDBJ databases">
        <title>Effect of drift, selection, and recombination on the evolution of hybrid genomes in Candida yeast pathogens.</title>
        <authorList>
            <person name="Mixao V."/>
            <person name="Ksiezopolska E."/>
            <person name="Saus E."/>
            <person name="Boekhout T."/>
            <person name="Gacser A."/>
            <person name="Gabaldon T."/>
        </authorList>
    </citation>
    <scope>NUCLEOTIDE SEQUENCE [LARGE SCALE GENOMIC DNA]</scope>
    <source>
        <strain evidence="7 8">BP57</strain>
    </source>
</reference>
<dbReference type="GO" id="GO:0008270">
    <property type="term" value="F:zinc ion binding"/>
    <property type="evidence" value="ECO:0007669"/>
    <property type="project" value="UniProtKB-KW"/>
</dbReference>
<evidence type="ECO:0000256" key="2">
    <source>
        <dbReference type="ARBA" id="ARBA00022771"/>
    </source>
</evidence>
<accession>A0A8H8DA05</accession>
<dbReference type="SMART" id="SM00064">
    <property type="entry name" value="FYVE"/>
    <property type="match status" value="2"/>
</dbReference>
<dbReference type="InterPro" id="IPR000306">
    <property type="entry name" value="Znf_FYVE"/>
</dbReference>
<protein>
    <submittedName>
        <fullName evidence="7">PEP7</fullName>
    </submittedName>
</protein>
<dbReference type="Pfam" id="PF11464">
    <property type="entry name" value="Rbsn"/>
    <property type="match status" value="1"/>
</dbReference>